<dbReference type="SUPFAM" id="SSF56300">
    <property type="entry name" value="Metallo-dependent phosphatases"/>
    <property type="match status" value="1"/>
</dbReference>
<dbReference type="InterPro" id="IPR051918">
    <property type="entry name" value="STPP_CPPED1"/>
</dbReference>
<dbReference type="InterPro" id="IPR004843">
    <property type="entry name" value="Calcineurin-like_PHP"/>
</dbReference>
<dbReference type="GeneID" id="92928533"/>
<proteinExistence type="predicted"/>
<dbReference type="GO" id="GO:0016787">
    <property type="term" value="F:hydrolase activity"/>
    <property type="evidence" value="ECO:0007669"/>
    <property type="project" value="InterPro"/>
</dbReference>
<dbReference type="PANTHER" id="PTHR43143">
    <property type="entry name" value="METALLOPHOSPHOESTERASE, CALCINEURIN SUPERFAMILY"/>
    <property type="match status" value="1"/>
</dbReference>
<dbReference type="Gene3D" id="3.60.21.10">
    <property type="match status" value="1"/>
</dbReference>
<dbReference type="Pfam" id="PF00149">
    <property type="entry name" value="Metallophos"/>
    <property type="match status" value="1"/>
</dbReference>
<dbReference type="PANTHER" id="PTHR43143:SF1">
    <property type="entry name" value="SERINE_THREONINE-PROTEIN PHOSPHATASE CPPED1"/>
    <property type="match status" value="1"/>
</dbReference>
<dbReference type="RefSeq" id="WP_009318586.1">
    <property type="nucleotide sequence ID" value="NZ_AP028032.1"/>
</dbReference>
<evidence type="ECO:0000313" key="3">
    <source>
        <dbReference type="Proteomes" id="UP000262954"/>
    </source>
</evidence>
<dbReference type="AlphaFoldDB" id="A0A316R940"/>
<sequence>MPELIKKYITKIIFCTEILLLSGCELIEYHPYDTHIHGDKEINYTQIEKIENSCSSKESIRFILMGDSQRCYDETEDFVDHVNSRNDIDFVIHGGDVSDFGLTREFIWARDIMNKLNVPYVTLIGNHDVLGNGKAVFEEIFGTDNFSFIAGKTKFVCLNTNALEYDYSHPVPDFNFLNSEMTTRQDEYTQTVVVMHAKPYCDQFNNNVAEYFHYTLKNFKNLRFCLHAHEHNTKETDIFEDGTIYYGCPSMDKRSYLLFTLTQNEYGYEEVFF</sequence>
<reference evidence="2 3" key="1">
    <citation type="journal article" date="2018" name="Nat. Biotechnol.">
        <title>A standardized bacterial taxonomy based on genome phylogeny substantially revises the tree of life.</title>
        <authorList>
            <person name="Parks D.H."/>
            <person name="Chuvochina M."/>
            <person name="Waite D.W."/>
            <person name="Rinke C."/>
            <person name="Skarshewski A."/>
            <person name="Chaumeil P.A."/>
            <person name="Hugenholtz P."/>
        </authorList>
    </citation>
    <scope>NUCLEOTIDE SEQUENCE [LARGE SCALE GENOMIC DNA]</scope>
    <source>
        <strain evidence="2">UBA11482</strain>
    </source>
</reference>
<dbReference type="Proteomes" id="UP000262954">
    <property type="component" value="Unassembled WGS sequence"/>
</dbReference>
<gene>
    <name evidence="2" type="ORF">DDY73_06990</name>
</gene>
<name>A0A316R940_9BACT</name>
<comment type="caution">
    <text evidence="2">The sequence shown here is derived from an EMBL/GenBank/DDBJ whole genome shotgun (WGS) entry which is preliminary data.</text>
</comment>
<dbReference type="EMBL" id="DNWC01000091">
    <property type="protein sequence ID" value="HBJ08736.1"/>
    <property type="molecule type" value="Genomic_DNA"/>
</dbReference>
<feature type="domain" description="Calcineurin-like phosphoesterase" evidence="1">
    <location>
        <begin position="60"/>
        <end position="232"/>
    </location>
</feature>
<protein>
    <submittedName>
        <fullName evidence="2">Phosphoesterase</fullName>
    </submittedName>
</protein>
<evidence type="ECO:0000313" key="2">
    <source>
        <dbReference type="EMBL" id="HBJ08736.1"/>
    </source>
</evidence>
<dbReference type="InterPro" id="IPR029052">
    <property type="entry name" value="Metallo-depent_PP-like"/>
</dbReference>
<organism evidence="2 3">
    <name type="scientific">Coprobacter fastidiosus</name>
    <dbReference type="NCBI Taxonomy" id="1099853"/>
    <lineage>
        <taxon>Bacteria</taxon>
        <taxon>Pseudomonadati</taxon>
        <taxon>Bacteroidota</taxon>
        <taxon>Bacteroidia</taxon>
        <taxon>Bacteroidales</taxon>
        <taxon>Barnesiellaceae</taxon>
        <taxon>Coprobacter</taxon>
    </lineage>
</organism>
<accession>A0A316R940</accession>
<evidence type="ECO:0000259" key="1">
    <source>
        <dbReference type="Pfam" id="PF00149"/>
    </source>
</evidence>